<dbReference type="InterPro" id="IPR011006">
    <property type="entry name" value="CheY-like_superfamily"/>
</dbReference>
<sequence>MSDINVLHIDDEMDFAASLGRRLSRRGMDVHAADGGESALKVLKQTSIDVVLLDIKMPGMDGIKTLGRIKSQHPQVEVIMLTALANTDTVLSSLAMGAYDYLMKPAEIEDLVQKIKDAAKQRKRNLEQGAP</sequence>
<reference evidence="6" key="1">
    <citation type="submission" date="2017-09" db="EMBL/GenBank/DDBJ databases">
        <authorList>
            <person name="Regsiter A."/>
            <person name="William W."/>
        </authorList>
    </citation>
    <scope>NUCLEOTIDE SEQUENCE [LARGE SCALE GENOMIC DNA]</scope>
    <source>
        <strain evidence="6">500-1</strain>
    </source>
</reference>
<keyword evidence="1 3" id="KW-0597">Phosphoprotein</keyword>
<dbReference type="Pfam" id="PF00072">
    <property type="entry name" value="Response_reg"/>
    <property type="match status" value="1"/>
</dbReference>
<evidence type="ECO:0000256" key="2">
    <source>
        <dbReference type="ARBA" id="ARBA00023012"/>
    </source>
</evidence>
<protein>
    <submittedName>
        <fullName evidence="5">Response regulator</fullName>
    </submittedName>
</protein>
<dbReference type="PROSITE" id="PS50110">
    <property type="entry name" value="RESPONSE_REGULATORY"/>
    <property type="match status" value="1"/>
</dbReference>
<feature type="domain" description="Response regulatory" evidence="4">
    <location>
        <begin position="5"/>
        <end position="119"/>
    </location>
</feature>
<evidence type="ECO:0000256" key="3">
    <source>
        <dbReference type="PROSITE-ProRule" id="PRU00169"/>
    </source>
</evidence>
<keyword evidence="6" id="KW-1185">Reference proteome</keyword>
<dbReference type="RefSeq" id="WP_097013092.1">
    <property type="nucleotide sequence ID" value="NZ_LT907975.1"/>
</dbReference>
<dbReference type="SUPFAM" id="SSF52172">
    <property type="entry name" value="CheY-like"/>
    <property type="match status" value="1"/>
</dbReference>
<dbReference type="PANTHER" id="PTHR44591">
    <property type="entry name" value="STRESS RESPONSE REGULATOR PROTEIN 1"/>
    <property type="match status" value="1"/>
</dbReference>
<dbReference type="OrthoDB" id="9800029at2"/>
<gene>
    <name evidence="5" type="ORF">DPRO_3439</name>
</gene>
<dbReference type="InterPro" id="IPR001789">
    <property type="entry name" value="Sig_transdc_resp-reg_receiver"/>
</dbReference>
<dbReference type="AlphaFoldDB" id="A0A2C8FD23"/>
<dbReference type="SMART" id="SM00448">
    <property type="entry name" value="REC"/>
    <property type="match status" value="1"/>
</dbReference>
<dbReference type="InterPro" id="IPR050595">
    <property type="entry name" value="Bact_response_regulator"/>
</dbReference>
<evidence type="ECO:0000259" key="4">
    <source>
        <dbReference type="PROSITE" id="PS50110"/>
    </source>
</evidence>
<dbReference type="Proteomes" id="UP000219215">
    <property type="component" value="Chromosome DPRO"/>
</dbReference>
<proteinExistence type="predicted"/>
<accession>A0A2C8FD23</accession>
<organism evidence="5 6">
    <name type="scientific">Pseudodesulfovibrio profundus</name>
    <dbReference type="NCBI Taxonomy" id="57320"/>
    <lineage>
        <taxon>Bacteria</taxon>
        <taxon>Pseudomonadati</taxon>
        <taxon>Thermodesulfobacteriota</taxon>
        <taxon>Desulfovibrionia</taxon>
        <taxon>Desulfovibrionales</taxon>
        <taxon>Desulfovibrionaceae</taxon>
    </lineage>
</organism>
<dbReference type="PANTHER" id="PTHR44591:SF14">
    <property type="entry name" value="PROTEIN PILG"/>
    <property type="match status" value="1"/>
</dbReference>
<dbReference type="GO" id="GO:0000160">
    <property type="term" value="P:phosphorelay signal transduction system"/>
    <property type="evidence" value="ECO:0007669"/>
    <property type="project" value="UniProtKB-KW"/>
</dbReference>
<feature type="modified residue" description="4-aspartylphosphate" evidence="3">
    <location>
        <position position="54"/>
    </location>
</feature>
<dbReference type="EMBL" id="LT907975">
    <property type="protein sequence ID" value="SOB60354.1"/>
    <property type="molecule type" value="Genomic_DNA"/>
</dbReference>
<dbReference type="Gene3D" id="3.40.50.2300">
    <property type="match status" value="1"/>
</dbReference>
<evidence type="ECO:0000313" key="6">
    <source>
        <dbReference type="Proteomes" id="UP000219215"/>
    </source>
</evidence>
<evidence type="ECO:0000256" key="1">
    <source>
        <dbReference type="ARBA" id="ARBA00022553"/>
    </source>
</evidence>
<dbReference type="KEGG" id="pprf:DPRO_3439"/>
<name>A0A2C8FD23_9BACT</name>
<evidence type="ECO:0000313" key="5">
    <source>
        <dbReference type="EMBL" id="SOB60354.1"/>
    </source>
</evidence>
<keyword evidence="2" id="KW-0902">Two-component regulatory system</keyword>